<comment type="subcellular location">
    <subcellularLocation>
        <location evidence="1">Membrane</location>
        <topology evidence="1">Multi-pass membrane protein</topology>
    </subcellularLocation>
</comment>
<evidence type="ECO:0000256" key="4">
    <source>
        <dbReference type="ARBA" id="ARBA00022989"/>
    </source>
</evidence>
<dbReference type="SUPFAM" id="SSF103473">
    <property type="entry name" value="MFS general substrate transporter"/>
    <property type="match status" value="1"/>
</dbReference>
<evidence type="ECO:0000313" key="9">
    <source>
        <dbReference type="Proteomes" id="UP000588068"/>
    </source>
</evidence>
<dbReference type="AlphaFoldDB" id="A0A841HLP9"/>
<dbReference type="PANTHER" id="PTHR12778:SF10">
    <property type="entry name" value="MAJOR FACILITATOR SUPERFAMILY DOMAIN-CONTAINING PROTEIN 3"/>
    <property type="match status" value="1"/>
</dbReference>
<evidence type="ECO:0000256" key="6">
    <source>
        <dbReference type="SAM" id="Phobius"/>
    </source>
</evidence>
<dbReference type="PANTHER" id="PTHR12778">
    <property type="entry name" value="SOLUTE CARRIER FAMILY 33 ACETYL-COA TRANSPORTER -RELATED"/>
    <property type="match status" value="1"/>
</dbReference>
<gene>
    <name evidence="8" type="ORF">HNQ60_002088</name>
</gene>
<feature type="transmembrane region" description="Helical" evidence="6">
    <location>
        <begin position="44"/>
        <end position="66"/>
    </location>
</feature>
<reference evidence="8 9" key="1">
    <citation type="submission" date="2020-08" db="EMBL/GenBank/DDBJ databases">
        <title>Genomic Encyclopedia of Type Strains, Phase IV (KMG-IV): sequencing the most valuable type-strain genomes for metagenomic binning, comparative biology and taxonomic classification.</title>
        <authorList>
            <person name="Goeker M."/>
        </authorList>
    </citation>
    <scope>NUCLEOTIDE SEQUENCE [LARGE SCALE GENOMIC DNA]</scope>
    <source>
        <strain evidence="8 9">DSM 26723</strain>
    </source>
</reference>
<proteinExistence type="predicted"/>
<evidence type="ECO:0000256" key="2">
    <source>
        <dbReference type="ARBA" id="ARBA00022448"/>
    </source>
</evidence>
<dbReference type="InterPro" id="IPR004752">
    <property type="entry name" value="AmpG_permease/AT-1"/>
</dbReference>
<feature type="transmembrane region" description="Helical" evidence="6">
    <location>
        <begin position="12"/>
        <end position="32"/>
    </location>
</feature>
<feature type="transmembrane region" description="Helical" evidence="6">
    <location>
        <begin position="312"/>
        <end position="335"/>
    </location>
</feature>
<evidence type="ECO:0000256" key="3">
    <source>
        <dbReference type="ARBA" id="ARBA00022692"/>
    </source>
</evidence>
<evidence type="ECO:0000256" key="1">
    <source>
        <dbReference type="ARBA" id="ARBA00004141"/>
    </source>
</evidence>
<feature type="transmembrane region" description="Helical" evidence="6">
    <location>
        <begin position="347"/>
        <end position="368"/>
    </location>
</feature>
<dbReference type="InterPro" id="IPR036259">
    <property type="entry name" value="MFS_trans_sf"/>
</dbReference>
<protein>
    <submittedName>
        <fullName evidence="8">Putative MFS family arabinose efflux permease</fullName>
    </submittedName>
</protein>
<evidence type="ECO:0000259" key="7">
    <source>
        <dbReference type="PROSITE" id="PS50850"/>
    </source>
</evidence>
<keyword evidence="2" id="KW-0813">Transport</keyword>
<dbReference type="EMBL" id="JACHHZ010000002">
    <property type="protein sequence ID" value="MBB6093210.1"/>
    <property type="molecule type" value="Genomic_DNA"/>
</dbReference>
<feature type="domain" description="Major facilitator superfamily (MFS) profile" evidence="7">
    <location>
        <begin position="14"/>
        <end position="400"/>
    </location>
</feature>
<feature type="transmembrane region" description="Helical" evidence="6">
    <location>
        <begin position="145"/>
        <end position="164"/>
    </location>
</feature>
<evidence type="ECO:0000313" key="8">
    <source>
        <dbReference type="EMBL" id="MBB6093210.1"/>
    </source>
</evidence>
<keyword evidence="9" id="KW-1185">Reference proteome</keyword>
<dbReference type="Gene3D" id="1.20.1250.20">
    <property type="entry name" value="MFS general substrate transporter like domains"/>
    <property type="match status" value="2"/>
</dbReference>
<dbReference type="GO" id="GO:0022857">
    <property type="term" value="F:transmembrane transporter activity"/>
    <property type="evidence" value="ECO:0007669"/>
    <property type="project" value="InterPro"/>
</dbReference>
<dbReference type="CDD" id="cd17485">
    <property type="entry name" value="MFS_MFSD3"/>
    <property type="match status" value="1"/>
</dbReference>
<dbReference type="Pfam" id="PF07690">
    <property type="entry name" value="MFS_1"/>
    <property type="match status" value="1"/>
</dbReference>
<feature type="transmembrane region" description="Helical" evidence="6">
    <location>
        <begin position="209"/>
        <end position="231"/>
    </location>
</feature>
<dbReference type="InterPro" id="IPR011701">
    <property type="entry name" value="MFS"/>
</dbReference>
<comment type="caution">
    <text evidence="8">The sequence shown here is derived from an EMBL/GenBank/DDBJ whole genome shotgun (WGS) entry which is preliminary data.</text>
</comment>
<keyword evidence="3 6" id="KW-0812">Transmembrane</keyword>
<feature type="transmembrane region" description="Helical" evidence="6">
    <location>
        <begin position="78"/>
        <end position="97"/>
    </location>
</feature>
<feature type="transmembrane region" description="Helical" evidence="6">
    <location>
        <begin position="374"/>
        <end position="396"/>
    </location>
</feature>
<dbReference type="InterPro" id="IPR020846">
    <property type="entry name" value="MFS_dom"/>
</dbReference>
<feature type="transmembrane region" description="Helical" evidence="6">
    <location>
        <begin position="284"/>
        <end position="306"/>
    </location>
</feature>
<name>A0A841HLP9_9GAMM</name>
<sequence>MSENPPTTLSRGHKIALLVALYLAQGLPYGFFTQALPVLLREAGYSLKAISALSLLYLPWALKFLWAPYLDHRGTARAWLLTFQIASIAAALLLTQLNLDHGLVVILVAAFAFNIIAASQDVITDGLAVRMLDSHERGGANAIQVGAYRIGMILGGGVLLIVFAKTGWSVTFLCIAGLLALTMLPVLPLRDVRPGTAAPPSFRSLSIGWARRLAAPGMLTIAGLIFCYRFGDAMVSNILNPFLKDSGLSNETIGVMKGIVGSSTSLLGALIGGWYAMRVNRRTAILVTGLAQAATFVLYVVAALGVGGITLLWTATIAEGLIGTMATVALFTLMMDASDPEHAGTDYTLLASIFVLVNSAGTFSAAAIADAFGYPPAFSIGTILAAAGVIAVVVVLDRKPTSARVAEAWGARGI</sequence>
<dbReference type="Proteomes" id="UP000588068">
    <property type="component" value="Unassembled WGS sequence"/>
</dbReference>
<dbReference type="PROSITE" id="PS50850">
    <property type="entry name" value="MFS"/>
    <property type="match status" value="1"/>
</dbReference>
<feature type="transmembrane region" description="Helical" evidence="6">
    <location>
        <begin position="170"/>
        <end position="189"/>
    </location>
</feature>
<dbReference type="GO" id="GO:0016020">
    <property type="term" value="C:membrane"/>
    <property type="evidence" value="ECO:0007669"/>
    <property type="project" value="UniProtKB-SubCell"/>
</dbReference>
<accession>A0A841HLP9</accession>
<keyword evidence="5 6" id="KW-0472">Membrane</keyword>
<keyword evidence="4 6" id="KW-1133">Transmembrane helix</keyword>
<organism evidence="8 9">
    <name type="scientific">Povalibacter uvarum</name>
    <dbReference type="NCBI Taxonomy" id="732238"/>
    <lineage>
        <taxon>Bacteria</taxon>
        <taxon>Pseudomonadati</taxon>
        <taxon>Pseudomonadota</taxon>
        <taxon>Gammaproteobacteria</taxon>
        <taxon>Steroidobacterales</taxon>
        <taxon>Steroidobacteraceae</taxon>
        <taxon>Povalibacter</taxon>
    </lineage>
</organism>
<feature type="transmembrane region" description="Helical" evidence="6">
    <location>
        <begin position="103"/>
        <end position="124"/>
    </location>
</feature>
<dbReference type="RefSeq" id="WP_184331338.1">
    <property type="nucleotide sequence ID" value="NZ_JACHHZ010000002.1"/>
</dbReference>
<evidence type="ECO:0000256" key="5">
    <source>
        <dbReference type="ARBA" id="ARBA00023136"/>
    </source>
</evidence>